<dbReference type="Pfam" id="PF06046">
    <property type="entry name" value="Sec6"/>
    <property type="match status" value="1"/>
</dbReference>
<dbReference type="AlphaFoldDB" id="A0AAD1SW94"/>
<reference evidence="1" key="1">
    <citation type="submission" date="2022-03" db="EMBL/GenBank/DDBJ databases">
        <authorList>
            <person name="Alioto T."/>
            <person name="Alioto T."/>
            <person name="Gomez Garrido J."/>
        </authorList>
    </citation>
    <scope>NUCLEOTIDE SEQUENCE</scope>
</reference>
<organism evidence="1 2">
    <name type="scientific">Pelobates cultripes</name>
    <name type="common">Western spadefoot toad</name>
    <dbReference type="NCBI Taxonomy" id="61616"/>
    <lineage>
        <taxon>Eukaryota</taxon>
        <taxon>Metazoa</taxon>
        <taxon>Chordata</taxon>
        <taxon>Craniata</taxon>
        <taxon>Vertebrata</taxon>
        <taxon>Euteleostomi</taxon>
        <taxon>Amphibia</taxon>
        <taxon>Batrachia</taxon>
        <taxon>Anura</taxon>
        <taxon>Pelobatoidea</taxon>
        <taxon>Pelobatidae</taxon>
        <taxon>Pelobates</taxon>
    </lineage>
</organism>
<dbReference type="Gene3D" id="1.10.357.50">
    <property type="match status" value="1"/>
</dbReference>
<dbReference type="PANTHER" id="PTHR21292:SF12">
    <property type="entry name" value="EXOCYST COMPLEX COMPONENT 3-LIKE PROTEIN"/>
    <property type="match status" value="1"/>
</dbReference>
<dbReference type="GO" id="GO:0051601">
    <property type="term" value="P:exocyst localization"/>
    <property type="evidence" value="ECO:0007669"/>
    <property type="project" value="TreeGrafter"/>
</dbReference>
<evidence type="ECO:0000313" key="2">
    <source>
        <dbReference type="Proteomes" id="UP001295444"/>
    </source>
</evidence>
<gene>
    <name evidence="1" type="ORF">PECUL_23A039368</name>
</gene>
<sequence>MVQKSYATSACYCHGNKSTTEIKYKYKTSSIEVSHKIKIFAKINKGDVLALEKAESLARGAALKWASGIFCRPDQLTRLGHYRRRETQRNSSIQSRLKSTAQSYLEGVEQGVAQLRRALMEVHNVQQALSEAQKIWHGSEEIIGNLQPVQKLVMEHVQLSVVLQSLPYIYSVPELLSQTHVLIERQRLLEAHVNLRDLESLRDEVLYRLQRVGPLSAAENGGDATELVEQFFAGVQNLSEELGQTIFSLASSSLSLACSDPTLLVSAVRITEREESLDLVMSGGSPTSGRPKRWRESFFQTFERGVCERLLPSSLDEESVSPAGLACHFQELQDRLLAELQAVSSILTPCVPPHYELSRTVALMCHRAVSRHARDILNIDLTHPALYFVLHWILNVYPSEDLMAHPDLASEVDLSELGPLVSPEIMEEQLNRYTRSVRACLSQWMQKALEAEYADWFREQEPDKDQDGLFISSLQQLIMQMLSENIALASALGTGLESRVRTAAVHEMDNCLVW</sequence>
<dbReference type="InterPro" id="IPR010326">
    <property type="entry name" value="EXOC3/Sec6"/>
</dbReference>
<dbReference type="GO" id="GO:0000145">
    <property type="term" value="C:exocyst"/>
    <property type="evidence" value="ECO:0007669"/>
    <property type="project" value="InterPro"/>
</dbReference>
<dbReference type="GO" id="GO:0006887">
    <property type="term" value="P:exocytosis"/>
    <property type="evidence" value="ECO:0007669"/>
    <property type="project" value="InterPro"/>
</dbReference>
<evidence type="ECO:0000313" key="1">
    <source>
        <dbReference type="EMBL" id="CAH2308293.1"/>
    </source>
</evidence>
<accession>A0AAD1SW94</accession>
<proteinExistence type="predicted"/>
<dbReference type="GO" id="GO:0000149">
    <property type="term" value="F:SNARE binding"/>
    <property type="evidence" value="ECO:0007669"/>
    <property type="project" value="TreeGrafter"/>
</dbReference>
<keyword evidence="2" id="KW-1185">Reference proteome</keyword>
<dbReference type="PANTHER" id="PTHR21292">
    <property type="entry name" value="EXOCYST COMPLEX COMPONENT SEC6-RELATED"/>
    <property type="match status" value="1"/>
</dbReference>
<dbReference type="EMBL" id="OW240918">
    <property type="protein sequence ID" value="CAH2308293.1"/>
    <property type="molecule type" value="Genomic_DNA"/>
</dbReference>
<dbReference type="Proteomes" id="UP001295444">
    <property type="component" value="Chromosome 07"/>
</dbReference>
<name>A0AAD1SW94_PELCU</name>
<protein>
    <submittedName>
        <fullName evidence="1">Exocyst complex component 3</fullName>
    </submittedName>
</protein>